<evidence type="ECO:0000313" key="2">
    <source>
        <dbReference type="EMBL" id="CAG8736608.1"/>
    </source>
</evidence>
<protein>
    <submittedName>
        <fullName evidence="2">7345_t:CDS:1</fullName>
    </submittedName>
</protein>
<feature type="non-terminal residue" evidence="2">
    <location>
        <position position="1"/>
    </location>
</feature>
<organism evidence="2 3">
    <name type="scientific">Funneliformis mosseae</name>
    <name type="common">Endomycorrhizal fungus</name>
    <name type="synonym">Glomus mosseae</name>
    <dbReference type="NCBI Taxonomy" id="27381"/>
    <lineage>
        <taxon>Eukaryota</taxon>
        <taxon>Fungi</taxon>
        <taxon>Fungi incertae sedis</taxon>
        <taxon>Mucoromycota</taxon>
        <taxon>Glomeromycotina</taxon>
        <taxon>Glomeromycetes</taxon>
        <taxon>Glomerales</taxon>
        <taxon>Glomeraceae</taxon>
        <taxon>Funneliformis</taxon>
    </lineage>
</organism>
<sequence>DSSENNLVFDYDSLQKKKSKKTELIYINDEEQDSYDSNTDDINEYKKQEIDYDNEYNS</sequence>
<evidence type="ECO:0000256" key="1">
    <source>
        <dbReference type="SAM" id="MobiDB-lite"/>
    </source>
</evidence>
<dbReference type="Proteomes" id="UP000789375">
    <property type="component" value="Unassembled WGS sequence"/>
</dbReference>
<keyword evidence="3" id="KW-1185">Reference proteome</keyword>
<comment type="caution">
    <text evidence="2">The sequence shown here is derived from an EMBL/GenBank/DDBJ whole genome shotgun (WGS) entry which is preliminary data.</text>
</comment>
<dbReference type="AlphaFoldDB" id="A0A9N9NIS2"/>
<feature type="compositionally biased region" description="Acidic residues" evidence="1">
    <location>
        <begin position="32"/>
        <end position="42"/>
    </location>
</feature>
<proteinExistence type="predicted"/>
<gene>
    <name evidence="2" type="ORF">FMOSSE_LOCUS15922</name>
</gene>
<feature type="region of interest" description="Disordered" evidence="1">
    <location>
        <begin position="32"/>
        <end position="58"/>
    </location>
</feature>
<evidence type="ECO:0000313" key="3">
    <source>
        <dbReference type="Proteomes" id="UP000789375"/>
    </source>
</evidence>
<name>A0A9N9NIS2_FUNMO</name>
<accession>A0A9N9NIS2</accession>
<reference evidence="2" key="1">
    <citation type="submission" date="2021-06" db="EMBL/GenBank/DDBJ databases">
        <authorList>
            <person name="Kallberg Y."/>
            <person name="Tangrot J."/>
            <person name="Rosling A."/>
        </authorList>
    </citation>
    <scope>NUCLEOTIDE SEQUENCE</scope>
    <source>
        <strain evidence="2">87-6 pot B 2015</strain>
    </source>
</reference>
<dbReference type="EMBL" id="CAJVPP010018868">
    <property type="protein sequence ID" value="CAG8736608.1"/>
    <property type="molecule type" value="Genomic_DNA"/>
</dbReference>